<dbReference type="EMBL" id="CAEZYY010000023">
    <property type="protein sequence ID" value="CAB4760798.1"/>
    <property type="molecule type" value="Genomic_DNA"/>
</dbReference>
<sequence length="542" mass="58713">MSSWNFADVYEAVASRVPDRLVQVQGDRTYTWAQFDGRANALAADLLAVGLTHQSKVAAYLFNGPEYLETYVAAFKGGFAPVNTNYRYGHDEIVYLFDNADAEAVVYHATFNELIDRVRTQLPKVKRWYCVRDGGGDVPSWAVDYESVVSTGITEAVRGPWGRSPDDLLLLYTGGTTGMPKGVMWRQDDLFNVLGSGGNPVLGYQPVANRDELVGRMGPDWPPFVLLSACPLMHGTGQFSSLIAMILGGTVVTLPSRSFDVAELFGEVERNKVNSIIIVGQAFAGPMLEHLDANPGRYDLSSVRMVTSSGVMWAQDNKEGLLRHIPQAALFDSFGSSEAVGMGASVSTKDGTSQTARFMLGPSCGVFTEEGRRVIPGSGERGLVAVGGFIPVGYYKDEVKSAATFKMIEGQRWSMPGDWAEVNEDGTLNLLGRGSVCINTGGEKVFPEEVEEALKRHAKVRDAVAVGIPNARFGETICAVVEAEPGQTPTLEELSAHVKDHLAAYKAPRDLVLIDTIGRAPNGKVDYKRLKGVAFERLGVQG</sequence>
<dbReference type="Gene3D" id="3.30.300.30">
    <property type="match status" value="1"/>
</dbReference>
<evidence type="ECO:0000259" key="2">
    <source>
        <dbReference type="Pfam" id="PF13193"/>
    </source>
</evidence>
<dbReference type="InterPro" id="IPR020845">
    <property type="entry name" value="AMP-binding_CS"/>
</dbReference>
<dbReference type="SUPFAM" id="SSF56801">
    <property type="entry name" value="Acetyl-CoA synthetase-like"/>
    <property type="match status" value="1"/>
</dbReference>
<dbReference type="Pfam" id="PF00501">
    <property type="entry name" value="AMP-binding"/>
    <property type="match status" value="1"/>
</dbReference>
<dbReference type="InterPro" id="IPR042099">
    <property type="entry name" value="ANL_N_sf"/>
</dbReference>
<feature type="domain" description="AMP-dependent synthetase/ligase" evidence="1">
    <location>
        <begin position="11"/>
        <end position="384"/>
    </location>
</feature>
<dbReference type="Gene3D" id="3.40.50.12780">
    <property type="entry name" value="N-terminal domain of ligase-like"/>
    <property type="match status" value="1"/>
</dbReference>
<dbReference type="PANTHER" id="PTHR43767:SF1">
    <property type="entry name" value="NONRIBOSOMAL PEPTIDE SYNTHASE PES1 (EUROFUNG)-RELATED"/>
    <property type="match status" value="1"/>
</dbReference>
<reference evidence="3" key="1">
    <citation type="submission" date="2020-05" db="EMBL/GenBank/DDBJ databases">
        <authorList>
            <person name="Chiriac C."/>
            <person name="Salcher M."/>
            <person name="Ghai R."/>
            <person name="Kavagutti S V."/>
        </authorList>
    </citation>
    <scope>NUCLEOTIDE SEQUENCE</scope>
</reference>
<protein>
    <submittedName>
        <fullName evidence="3">Unannotated protein</fullName>
    </submittedName>
</protein>
<accession>A0A6J6UP62</accession>
<dbReference type="InterPro" id="IPR000873">
    <property type="entry name" value="AMP-dep_synth/lig_dom"/>
</dbReference>
<dbReference type="NCBIfam" id="NF005863">
    <property type="entry name" value="PRK07798.1"/>
    <property type="match status" value="1"/>
</dbReference>
<organism evidence="3">
    <name type="scientific">freshwater metagenome</name>
    <dbReference type="NCBI Taxonomy" id="449393"/>
    <lineage>
        <taxon>unclassified sequences</taxon>
        <taxon>metagenomes</taxon>
        <taxon>ecological metagenomes</taxon>
    </lineage>
</organism>
<feature type="domain" description="AMP-binding enzyme C-terminal" evidence="2">
    <location>
        <begin position="449"/>
        <end position="524"/>
    </location>
</feature>
<dbReference type="InterPro" id="IPR050237">
    <property type="entry name" value="ATP-dep_AMP-bd_enzyme"/>
</dbReference>
<dbReference type="GO" id="GO:0016878">
    <property type="term" value="F:acid-thiol ligase activity"/>
    <property type="evidence" value="ECO:0007669"/>
    <property type="project" value="UniProtKB-ARBA"/>
</dbReference>
<dbReference type="Pfam" id="PF13193">
    <property type="entry name" value="AMP-binding_C"/>
    <property type="match status" value="1"/>
</dbReference>
<dbReference type="PROSITE" id="PS00455">
    <property type="entry name" value="AMP_BINDING"/>
    <property type="match status" value="1"/>
</dbReference>
<gene>
    <name evidence="3" type="ORF">UFOPK2806_01642</name>
</gene>
<dbReference type="AlphaFoldDB" id="A0A6J6UP62"/>
<dbReference type="InterPro" id="IPR025110">
    <property type="entry name" value="AMP-bd_C"/>
</dbReference>
<dbReference type="PANTHER" id="PTHR43767">
    <property type="entry name" value="LONG-CHAIN-FATTY-ACID--COA LIGASE"/>
    <property type="match status" value="1"/>
</dbReference>
<evidence type="ECO:0000259" key="1">
    <source>
        <dbReference type="Pfam" id="PF00501"/>
    </source>
</evidence>
<proteinExistence type="predicted"/>
<dbReference type="InterPro" id="IPR045851">
    <property type="entry name" value="AMP-bd_C_sf"/>
</dbReference>
<name>A0A6J6UP62_9ZZZZ</name>
<evidence type="ECO:0000313" key="3">
    <source>
        <dbReference type="EMBL" id="CAB4760798.1"/>
    </source>
</evidence>